<reference evidence="2" key="1">
    <citation type="submission" date="2016-06" db="EMBL/GenBank/DDBJ databases">
        <title>Parallel loss of symbiosis genes in relatives of nitrogen-fixing non-legume Parasponia.</title>
        <authorList>
            <person name="Van Velzen R."/>
            <person name="Holmer R."/>
            <person name="Bu F."/>
            <person name="Rutten L."/>
            <person name="Van Zeijl A."/>
            <person name="Liu W."/>
            <person name="Santuari L."/>
            <person name="Cao Q."/>
            <person name="Sharma T."/>
            <person name="Shen D."/>
            <person name="Roswanjaya Y."/>
            <person name="Wardhani T."/>
            <person name="Kalhor M.S."/>
            <person name="Jansen J."/>
            <person name="Van den Hoogen J."/>
            <person name="Gungor B."/>
            <person name="Hartog M."/>
            <person name="Hontelez J."/>
            <person name="Verver J."/>
            <person name="Yang W.-C."/>
            <person name="Schijlen E."/>
            <person name="Repin R."/>
            <person name="Schilthuizen M."/>
            <person name="Schranz E."/>
            <person name="Heidstra R."/>
            <person name="Miyata K."/>
            <person name="Fedorova E."/>
            <person name="Kohlen W."/>
            <person name="Bisseling T."/>
            <person name="Smit S."/>
            <person name="Geurts R."/>
        </authorList>
    </citation>
    <scope>NUCLEOTIDE SEQUENCE [LARGE SCALE GENOMIC DNA]</scope>
    <source>
        <strain evidence="2">cv. RG33-2</strain>
    </source>
</reference>
<organism evidence="1 2">
    <name type="scientific">Trema orientale</name>
    <name type="common">Charcoal tree</name>
    <name type="synonym">Celtis orientalis</name>
    <dbReference type="NCBI Taxonomy" id="63057"/>
    <lineage>
        <taxon>Eukaryota</taxon>
        <taxon>Viridiplantae</taxon>
        <taxon>Streptophyta</taxon>
        <taxon>Embryophyta</taxon>
        <taxon>Tracheophyta</taxon>
        <taxon>Spermatophyta</taxon>
        <taxon>Magnoliopsida</taxon>
        <taxon>eudicotyledons</taxon>
        <taxon>Gunneridae</taxon>
        <taxon>Pentapetalae</taxon>
        <taxon>rosids</taxon>
        <taxon>fabids</taxon>
        <taxon>Rosales</taxon>
        <taxon>Cannabaceae</taxon>
        <taxon>Trema</taxon>
    </lineage>
</organism>
<sequence length="39" mass="4925">MFYQIWKLILPRHSTVWRIIAGFFVLLKKEKKKREKHRV</sequence>
<proteinExistence type="predicted"/>
<dbReference type="InParanoid" id="A0A2P5FQR6"/>
<evidence type="ECO:0000313" key="1">
    <source>
        <dbReference type="EMBL" id="POO00155.1"/>
    </source>
</evidence>
<accession>A0A2P5FQR6</accession>
<name>A0A2P5FQR6_TREOI</name>
<comment type="caution">
    <text evidence="1">The sequence shown here is derived from an EMBL/GenBank/DDBJ whole genome shotgun (WGS) entry which is preliminary data.</text>
</comment>
<keyword evidence="2" id="KW-1185">Reference proteome</keyword>
<dbReference type="AlphaFoldDB" id="A0A2P5FQR6"/>
<protein>
    <submittedName>
        <fullName evidence="1">Uncharacterized protein</fullName>
    </submittedName>
</protein>
<dbReference type="EMBL" id="JXTC01000014">
    <property type="protein sequence ID" value="POO00155.1"/>
    <property type="molecule type" value="Genomic_DNA"/>
</dbReference>
<evidence type="ECO:0000313" key="2">
    <source>
        <dbReference type="Proteomes" id="UP000237000"/>
    </source>
</evidence>
<gene>
    <name evidence="1" type="ORF">TorRG33x02_039330</name>
</gene>
<dbReference type="Proteomes" id="UP000237000">
    <property type="component" value="Unassembled WGS sequence"/>
</dbReference>